<reference evidence="1" key="1">
    <citation type="submission" date="2018-06" db="EMBL/GenBank/DDBJ databases">
        <authorList>
            <person name="Zhirakovskaya E."/>
        </authorList>
    </citation>
    <scope>NUCLEOTIDE SEQUENCE</scope>
</reference>
<dbReference type="EMBL" id="UOFZ01000067">
    <property type="protein sequence ID" value="VAX12883.1"/>
    <property type="molecule type" value="Genomic_DNA"/>
</dbReference>
<protein>
    <recommendedName>
        <fullName evidence="2">SAP domain-containing protein</fullName>
    </recommendedName>
</protein>
<gene>
    <name evidence="1" type="ORF">MNBD_GAMMA24-1372</name>
</gene>
<organism evidence="1">
    <name type="scientific">hydrothermal vent metagenome</name>
    <dbReference type="NCBI Taxonomy" id="652676"/>
    <lineage>
        <taxon>unclassified sequences</taxon>
        <taxon>metagenomes</taxon>
        <taxon>ecological metagenomes</taxon>
    </lineage>
</organism>
<sequence>MQMQQIRTIAKENGIKLGKTTKVNLIRKIQQVEGNYACFATADSGECDQMGCLWRKDCLSTAKRQ</sequence>
<accession>A0A3B1BL58</accession>
<proteinExistence type="predicted"/>
<evidence type="ECO:0008006" key="2">
    <source>
        <dbReference type="Google" id="ProtNLM"/>
    </source>
</evidence>
<dbReference type="AlphaFoldDB" id="A0A3B1BL58"/>
<evidence type="ECO:0000313" key="1">
    <source>
        <dbReference type="EMBL" id="VAX12883.1"/>
    </source>
</evidence>
<name>A0A3B1BL58_9ZZZZ</name>